<evidence type="ECO:0000259" key="14">
    <source>
        <dbReference type="PROSITE" id="PS50157"/>
    </source>
</evidence>
<evidence type="ECO:0000256" key="1">
    <source>
        <dbReference type="ARBA" id="ARBA00003767"/>
    </source>
</evidence>
<feature type="compositionally biased region" description="Basic residues" evidence="13">
    <location>
        <begin position="86"/>
        <end position="101"/>
    </location>
</feature>
<evidence type="ECO:0000256" key="6">
    <source>
        <dbReference type="ARBA" id="ARBA00022771"/>
    </source>
</evidence>
<keyword evidence="7" id="KW-0862">Zinc</keyword>
<dbReference type="PROSITE" id="PS00028">
    <property type="entry name" value="ZINC_FINGER_C2H2_1"/>
    <property type="match status" value="2"/>
</dbReference>
<dbReference type="GO" id="GO:0005634">
    <property type="term" value="C:nucleus"/>
    <property type="evidence" value="ECO:0007669"/>
    <property type="project" value="UniProtKB-SubCell"/>
</dbReference>
<keyword evidence="10" id="KW-0804">Transcription</keyword>
<dbReference type="GO" id="GO:0005737">
    <property type="term" value="C:cytoplasm"/>
    <property type="evidence" value="ECO:0007669"/>
    <property type="project" value="TreeGrafter"/>
</dbReference>
<keyword evidence="9" id="KW-0238">DNA-binding</keyword>
<evidence type="ECO:0000256" key="11">
    <source>
        <dbReference type="ARBA" id="ARBA00023242"/>
    </source>
</evidence>
<keyword evidence="6 12" id="KW-0863">Zinc-finger</keyword>
<feature type="region of interest" description="Disordered" evidence="13">
    <location>
        <begin position="135"/>
        <end position="175"/>
    </location>
</feature>
<gene>
    <name evidence="15" type="ORF">HG535_0B02480</name>
</gene>
<proteinExistence type="inferred from homology"/>
<dbReference type="Gene3D" id="3.30.160.60">
    <property type="entry name" value="Classic Zinc Finger"/>
    <property type="match status" value="2"/>
</dbReference>
<feature type="region of interest" description="Disordered" evidence="13">
    <location>
        <begin position="69"/>
        <end position="113"/>
    </location>
</feature>
<evidence type="ECO:0000313" key="15">
    <source>
        <dbReference type="EMBL" id="QLG71209.1"/>
    </source>
</evidence>
<dbReference type="PANTHER" id="PTHR47428:SF1">
    <property type="entry name" value="REGULATORY PROTEIN MIG1-RELATED"/>
    <property type="match status" value="1"/>
</dbReference>
<dbReference type="GeneID" id="59234870"/>
<dbReference type="FunFam" id="3.30.160.60:FF:000018">
    <property type="entry name" value="Krueppel-like factor 15"/>
    <property type="match status" value="1"/>
</dbReference>
<dbReference type="RefSeq" id="XP_037142937.1">
    <property type="nucleotide sequence ID" value="XM_037287042.1"/>
</dbReference>
<comment type="subcellular location">
    <subcellularLocation>
        <location evidence="2">Nucleus</location>
    </subcellularLocation>
</comment>
<feature type="domain" description="C2H2-type" evidence="14">
    <location>
        <begin position="56"/>
        <end position="85"/>
    </location>
</feature>
<keyword evidence="8" id="KW-0805">Transcription regulation</keyword>
<keyword evidence="16" id="KW-1185">Reference proteome</keyword>
<feature type="compositionally biased region" description="Basic residues" evidence="13">
    <location>
        <begin position="307"/>
        <end position="316"/>
    </location>
</feature>
<dbReference type="PANTHER" id="PTHR47428">
    <property type="entry name" value="REGULATORY PROTEIN MIG1-RELATED"/>
    <property type="match status" value="1"/>
</dbReference>
<feature type="compositionally biased region" description="Low complexity" evidence="13">
    <location>
        <begin position="166"/>
        <end position="175"/>
    </location>
</feature>
<dbReference type="EMBL" id="CP058605">
    <property type="protein sequence ID" value="QLG71209.1"/>
    <property type="molecule type" value="Genomic_DNA"/>
</dbReference>
<protein>
    <recommendedName>
        <fullName evidence="14">C2H2-type domain-containing protein</fullName>
    </recommendedName>
</protein>
<comment type="similarity">
    <text evidence="3">Belongs to the krueppel C2H2-type zinc-finger protein family.</text>
</comment>
<dbReference type="InterPro" id="IPR051007">
    <property type="entry name" value="creA/MIG_C2H2-ZnF"/>
</dbReference>
<evidence type="ECO:0000256" key="12">
    <source>
        <dbReference type="PROSITE-ProRule" id="PRU00042"/>
    </source>
</evidence>
<feature type="domain" description="C2H2-type" evidence="14">
    <location>
        <begin position="28"/>
        <end position="55"/>
    </location>
</feature>
<evidence type="ECO:0000256" key="7">
    <source>
        <dbReference type="ARBA" id="ARBA00022833"/>
    </source>
</evidence>
<evidence type="ECO:0000256" key="8">
    <source>
        <dbReference type="ARBA" id="ARBA00023015"/>
    </source>
</evidence>
<dbReference type="InterPro" id="IPR013087">
    <property type="entry name" value="Znf_C2H2_type"/>
</dbReference>
<sequence length="362" mass="39585">MVLDDTLDNLNMNKKSIDFPPDNDERPFKCEVCNRGFHRLEHKKRHIRTHTGEKPHQCTFPGCGKSFSRSDELKRHLRTHSGSSQRKSKKVREKAVRKPRGKQQADDEKEIPKVTLTPVIAPATLPQPQVPALSQTALPTGYQPSPVPYSSSLTPLANQLPQRTQSPSYNYSNSSLTLSEASGSSIFSRSGSFTANNSIPGTPASLKDMYHHKSSSISVTQQQKKFAKSLVTALSSLQGMTPLQSTRVIKSDSISIPTSPVTSRPVSAASSVVSLASMLNNELGSSTNLKGHGSTQFLDSTMSPKGSVRKNGKAKFHLSADEDDSADEESDSARGFENNRIQLPPISNVLKEIDIFKTKVND</sequence>
<feature type="region of interest" description="Disordered" evidence="13">
    <location>
        <begin position="285"/>
        <end position="341"/>
    </location>
</feature>
<dbReference type="GO" id="GO:0000433">
    <property type="term" value="P:carbon catabolite repression of transcription from RNA polymerase II promoter by glucose"/>
    <property type="evidence" value="ECO:0007669"/>
    <property type="project" value="TreeGrafter"/>
</dbReference>
<dbReference type="SMART" id="SM00355">
    <property type="entry name" value="ZnF_C2H2"/>
    <property type="match status" value="2"/>
</dbReference>
<keyword evidence="11" id="KW-0539">Nucleus</keyword>
<dbReference type="KEGG" id="zmk:HG535_0B02480"/>
<comment type="function">
    <text evidence="1">May be involved in transcriptional regulation.</text>
</comment>
<dbReference type="GO" id="GO:0008270">
    <property type="term" value="F:zinc ion binding"/>
    <property type="evidence" value="ECO:0007669"/>
    <property type="project" value="UniProtKB-KW"/>
</dbReference>
<dbReference type="OrthoDB" id="654211at2759"/>
<evidence type="ECO:0000256" key="4">
    <source>
        <dbReference type="ARBA" id="ARBA00022723"/>
    </source>
</evidence>
<feature type="compositionally biased region" description="Basic and acidic residues" evidence="13">
    <location>
        <begin position="103"/>
        <end position="112"/>
    </location>
</feature>
<dbReference type="AlphaFoldDB" id="A0A7H9AZQ5"/>
<dbReference type="SUPFAM" id="SSF57667">
    <property type="entry name" value="beta-beta-alpha zinc fingers"/>
    <property type="match status" value="1"/>
</dbReference>
<dbReference type="GO" id="GO:0000978">
    <property type="term" value="F:RNA polymerase II cis-regulatory region sequence-specific DNA binding"/>
    <property type="evidence" value="ECO:0007669"/>
    <property type="project" value="TreeGrafter"/>
</dbReference>
<evidence type="ECO:0000256" key="3">
    <source>
        <dbReference type="ARBA" id="ARBA00006991"/>
    </source>
</evidence>
<dbReference type="Pfam" id="PF00096">
    <property type="entry name" value="zf-C2H2"/>
    <property type="match status" value="1"/>
</dbReference>
<accession>A0A7H9AZQ5</accession>
<keyword evidence="4" id="KW-0479">Metal-binding</keyword>
<evidence type="ECO:0000256" key="2">
    <source>
        <dbReference type="ARBA" id="ARBA00004123"/>
    </source>
</evidence>
<dbReference type="Proteomes" id="UP000509704">
    <property type="component" value="Chromosome 2"/>
</dbReference>
<dbReference type="InterPro" id="IPR036236">
    <property type="entry name" value="Znf_C2H2_sf"/>
</dbReference>
<evidence type="ECO:0000256" key="5">
    <source>
        <dbReference type="ARBA" id="ARBA00022737"/>
    </source>
</evidence>
<evidence type="ECO:0000256" key="9">
    <source>
        <dbReference type="ARBA" id="ARBA00023125"/>
    </source>
</evidence>
<dbReference type="FunFam" id="3.30.160.60:FF:000226">
    <property type="entry name" value="Zinc finger protein 236 variant"/>
    <property type="match status" value="1"/>
</dbReference>
<feature type="compositionally biased region" description="Polar residues" evidence="13">
    <location>
        <begin position="285"/>
        <end position="304"/>
    </location>
</feature>
<evidence type="ECO:0000256" key="13">
    <source>
        <dbReference type="SAM" id="MobiDB-lite"/>
    </source>
</evidence>
<feature type="compositionally biased region" description="Polar residues" evidence="13">
    <location>
        <begin position="148"/>
        <end position="165"/>
    </location>
</feature>
<keyword evidence="5" id="KW-0677">Repeat</keyword>
<evidence type="ECO:0000313" key="16">
    <source>
        <dbReference type="Proteomes" id="UP000509704"/>
    </source>
</evidence>
<feature type="compositionally biased region" description="Acidic residues" evidence="13">
    <location>
        <begin position="321"/>
        <end position="330"/>
    </location>
</feature>
<dbReference type="PROSITE" id="PS50157">
    <property type="entry name" value="ZINC_FINGER_C2H2_2"/>
    <property type="match status" value="2"/>
</dbReference>
<name>A0A7H9AZQ5_ZYGMR</name>
<organism evidence="15 16">
    <name type="scientific">Zygotorulaspora mrakii</name>
    <name type="common">Zygosaccharomyces mrakii</name>
    <dbReference type="NCBI Taxonomy" id="42260"/>
    <lineage>
        <taxon>Eukaryota</taxon>
        <taxon>Fungi</taxon>
        <taxon>Dikarya</taxon>
        <taxon>Ascomycota</taxon>
        <taxon>Saccharomycotina</taxon>
        <taxon>Saccharomycetes</taxon>
        <taxon>Saccharomycetales</taxon>
        <taxon>Saccharomycetaceae</taxon>
        <taxon>Zygotorulaspora</taxon>
    </lineage>
</organism>
<reference evidence="15 16" key="1">
    <citation type="submission" date="2020-07" db="EMBL/GenBank/DDBJ databases">
        <title>The yeast mating-type switching endonuclease HO is a domesticated member of an unorthodox homing genetic element family.</title>
        <authorList>
            <person name="Coughlan A.Y."/>
            <person name="Lombardi L."/>
            <person name="Braun-Galleani S."/>
            <person name="Martos A.R."/>
            <person name="Galeote V."/>
            <person name="Bigey F."/>
            <person name="Dequin S."/>
            <person name="Byrne K.P."/>
            <person name="Wolfe K.H."/>
        </authorList>
    </citation>
    <scope>NUCLEOTIDE SEQUENCE [LARGE SCALE GENOMIC DNA]</scope>
    <source>
        <strain evidence="15 16">NRRL Y-6702</strain>
    </source>
</reference>
<evidence type="ECO:0000256" key="10">
    <source>
        <dbReference type="ARBA" id="ARBA00023163"/>
    </source>
</evidence>